<evidence type="ECO:0000313" key="2">
    <source>
        <dbReference type="Proteomes" id="UP000053815"/>
    </source>
</evidence>
<dbReference type="AlphaFoldDB" id="A0A0C9NAQ0"/>
<gene>
    <name evidence="1" type="ORF">MAM1_1106d11462</name>
</gene>
<evidence type="ECO:0000313" key="1">
    <source>
        <dbReference type="EMBL" id="GAN11848.1"/>
    </source>
</evidence>
<accession>A0A0C9NAQ0</accession>
<keyword evidence="2" id="KW-1185">Reference proteome</keyword>
<proteinExistence type="predicted"/>
<feature type="non-terminal residue" evidence="1">
    <location>
        <position position="330"/>
    </location>
</feature>
<organism evidence="1">
    <name type="scientific">Mucor ambiguus</name>
    <dbReference type="NCBI Taxonomy" id="91626"/>
    <lineage>
        <taxon>Eukaryota</taxon>
        <taxon>Fungi</taxon>
        <taxon>Fungi incertae sedis</taxon>
        <taxon>Mucoromycota</taxon>
        <taxon>Mucoromycotina</taxon>
        <taxon>Mucoromycetes</taxon>
        <taxon>Mucorales</taxon>
        <taxon>Mucorineae</taxon>
        <taxon>Mucoraceae</taxon>
        <taxon>Mucor</taxon>
    </lineage>
</organism>
<dbReference type="STRING" id="91626.A0A0C9NAQ0"/>
<protein>
    <recommendedName>
        <fullName evidence="3">Endonuclease/exonuclease/phosphatase domain-containing protein</fullName>
    </recommendedName>
</protein>
<sequence>MQLTNNIIDVLQDGIDGGRFILANIRLTATSEDDLTVSPTIVTVLNIYGRVGSLPHQLFTLNCESWAISTNYSYDSRRLADGSLASAPDAWTSLLNEHFVDCFKDQKQPTWSVNSSSSTIDYIFCGTSSHHKVDDVEQIIFISSTWTDHDLLSISFLYDNPTSRGPGVWKANPLLAKSKKFRAELAQHLQSRRQVDLASIQSTSMPQQTWDWVEGDVKHFIKTYQLADNNWRAKELRRLQRKRNMMLRQSKNRGLYFQVLETINIQIGALQESAAELQALKAGKNWREKGEKFAGYLKHTATTREAQRSIHALLDPVTNTAFTDQPNKLR</sequence>
<evidence type="ECO:0008006" key="3">
    <source>
        <dbReference type="Google" id="ProtNLM"/>
    </source>
</evidence>
<dbReference type="Proteomes" id="UP000053815">
    <property type="component" value="Unassembled WGS sequence"/>
</dbReference>
<dbReference type="EMBL" id="DF837395">
    <property type="protein sequence ID" value="GAN11848.1"/>
    <property type="molecule type" value="Genomic_DNA"/>
</dbReference>
<name>A0A0C9NAQ0_9FUNG</name>
<dbReference type="OrthoDB" id="2443300at2759"/>
<reference evidence="1" key="1">
    <citation type="submission" date="2014-09" db="EMBL/GenBank/DDBJ databases">
        <title>Draft genome sequence of an oleaginous Mucoromycotina fungus Mucor ambiguus NBRC6742.</title>
        <authorList>
            <person name="Takeda I."/>
            <person name="Yamane N."/>
            <person name="Morita T."/>
            <person name="Tamano K."/>
            <person name="Machida M."/>
            <person name="Baker S."/>
            <person name="Koike H."/>
        </authorList>
    </citation>
    <scope>NUCLEOTIDE SEQUENCE</scope>
    <source>
        <strain evidence="1">NBRC 6742</strain>
    </source>
</reference>